<proteinExistence type="predicted"/>
<evidence type="ECO:0000313" key="1">
    <source>
        <dbReference type="EMBL" id="ANN71556.1"/>
    </source>
</evidence>
<dbReference type="Proteomes" id="UP000092213">
    <property type="component" value="Chromosome"/>
</dbReference>
<dbReference type="AlphaFoldDB" id="A0A193FWJ8"/>
<dbReference type="EMBL" id="CP016171">
    <property type="protein sequence ID" value="ANN71556.1"/>
    <property type="molecule type" value="Genomic_DNA"/>
</dbReference>
<protein>
    <submittedName>
        <fullName evidence="1">Uncharacterized protein</fullName>
    </submittedName>
</protein>
<accession>A0A193FWJ8</accession>
<sequence>MESTTAAKVRQGTGAPIRHPKMRRDLRKLVIPSPEFAKFFFLPHEKVLQAWDRVFLEKDRDFWRRNYIPGAEWFRLRGGLFHHREVNLTKEMAVEVCRRLNGKRVRAVQGYYDAPDPAFVDDWDKARGWDSANDWTPLEVAA</sequence>
<evidence type="ECO:0000313" key="2">
    <source>
        <dbReference type="Proteomes" id="UP000092213"/>
    </source>
</evidence>
<reference evidence="1 2" key="1">
    <citation type="submission" date="2016-06" db="EMBL/GenBank/DDBJ databases">
        <title>Complete genome sequences of Bordetella bronchialis and Bordetella flabilis.</title>
        <authorList>
            <person name="LiPuma J.J."/>
            <person name="Spilker T."/>
        </authorList>
    </citation>
    <scope>NUCLEOTIDE SEQUENCE [LARGE SCALE GENOMIC DNA]</scope>
    <source>
        <strain evidence="1 2">AU17976</strain>
    </source>
</reference>
<dbReference type="STRING" id="463025.BAU08_09580"/>
<organism evidence="1 2">
    <name type="scientific">Bordetella bronchialis</name>
    <dbReference type="NCBI Taxonomy" id="463025"/>
    <lineage>
        <taxon>Bacteria</taxon>
        <taxon>Pseudomonadati</taxon>
        <taxon>Pseudomonadota</taxon>
        <taxon>Betaproteobacteria</taxon>
        <taxon>Burkholderiales</taxon>
        <taxon>Alcaligenaceae</taxon>
        <taxon>Bordetella</taxon>
    </lineage>
</organism>
<dbReference type="RefSeq" id="WP_066669086.1">
    <property type="nucleotide sequence ID" value="NZ_CP016171.1"/>
</dbReference>
<name>A0A193FWJ8_9BORD</name>
<gene>
    <name evidence="1" type="ORF">BAU08_09580</name>
</gene>